<dbReference type="EMBL" id="CATOUU010000654">
    <property type="protein sequence ID" value="CAI9938211.1"/>
    <property type="molecule type" value="Genomic_DNA"/>
</dbReference>
<gene>
    <name evidence="2" type="ORF">HINF_LOCUS11349</name>
    <name evidence="1" type="ORF">HINF_LOCUS25856</name>
</gene>
<name>A0AA86PH46_9EUKA</name>
<accession>A0AA86PH46</accession>
<dbReference type="Gene3D" id="1.10.10.60">
    <property type="entry name" value="Homeodomain-like"/>
    <property type="match status" value="1"/>
</dbReference>
<evidence type="ECO:0000313" key="1">
    <source>
        <dbReference type="EMBL" id="CAI9938211.1"/>
    </source>
</evidence>
<dbReference type="AlphaFoldDB" id="A0AA86PH46"/>
<evidence type="ECO:0000313" key="2">
    <source>
        <dbReference type="EMBL" id="CAL5990451.1"/>
    </source>
</evidence>
<organism evidence="1">
    <name type="scientific">Hexamita inflata</name>
    <dbReference type="NCBI Taxonomy" id="28002"/>
    <lineage>
        <taxon>Eukaryota</taxon>
        <taxon>Metamonada</taxon>
        <taxon>Diplomonadida</taxon>
        <taxon>Hexamitidae</taxon>
        <taxon>Hexamitinae</taxon>
        <taxon>Hexamita</taxon>
    </lineage>
</organism>
<dbReference type="EMBL" id="CAXDID020000025">
    <property type="protein sequence ID" value="CAL5990451.1"/>
    <property type="molecule type" value="Genomic_DNA"/>
</dbReference>
<dbReference type="InterPro" id="IPR001005">
    <property type="entry name" value="SANT/Myb"/>
</dbReference>
<keyword evidence="1" id="KW-0238">DNA-binding</keyword>
<dbReference type="CDD" id="cd00167">
    <property type="entry name" value="SANT"/>
    <property type="match status" value="1"/>
</dbReference>
<dbReference type="GO" id="GO:0003677">
    <property type="term" value="F:DNA binding"/>
    <property type="evidence" value="ECO:0007669"/>
    <property type="project" value="UniProtKB-KW"/>
</dbReference>
<dbReference type="InterPro" id="IPR009057">
    <property type="entry name" value="Homeodomain-like_sf"/>
</dbReference>
<dbReference type="SUPFAM" id="SSF46689">
    <property type="entry name" value="Homeodomain-like"/>
    <property type="match status" value="1"/>
</dbReference>
<evidence type="ECO:0000313" key="3">
    <source>
        <dbReference type="Proteomes" id="UP001642409"/>
    </source>
</evidence>
<dbReference type="Proteomes" id="UP001642409">
    <property type="component" value="Unassembled WGS sequence"/>
</dbReference>
<comment type="caution">
    <text evidence="1">The sequence shown here is derived from an EMBL/GenBank/DDBJ whole genome shotgun (WGS) entry which is preliminary data.</text>
</comment>
<proteinExistence type="predicted"/>
<reference evidence="1" key="1">
    <citation type="submission" date="2023-06" db="EMBL/GenBank/DDBJ databases">
        <authorList>
            <person name="Kurt Z."/>
        </authorList>
    </citation>
    <scope>NUCLEOTIDE SEQUENCE</scope>
</reference>
<protein>
    <submittedName>
        <fullName evidence="1">Myb-like DNA-binding domain-containing protein</fullName>
    </submittedName>
    <submittedName>
        <fullName evidence="2">Myb-like_DNA-binding domain-containing protein</fullName>
    </submittedName>
</protein>
<reference evidence="2 3" key="2">
    <citation type="submission" date="2024-07" db="EMBL/GenBank/DDBJ databases">
        <authorList>
            <person name="Akdeniz Z."/>
        </authorList>
    </citation>
    <scope>NUCLEOTIDE SEQUENCE [LARGE SCALE GENOMIC DNA]</scope>
</reference>
<keyword evidence="3" id="KW-1185">Reference proteome</keyword>
<sequence length="248" mass="29024">MQESIVYVPFNEIECQNDSVLQQIIQKFNLVQQTADEIDQRLRQNQSQLNLSTKWSPQEHLLFLHCLESTPRTNYAAISAFVRSKNPKQVSTHSARFFEKLERHYNMNLPDAEIREFVPLLLPFIKKTPIAMFWKAVVLIKEYMRDNAQVQCVEISNSELLIKRCVFTNYFQYVNIDYKTVAQKFAQVLRASENVVVAAGFVADKMILLPQHCILCLIIEYFNQSVRVEMKGEQNYVEQFFDGQNVLK</sequence>